<proteinExistence type="predicted"/>
<organism evidence="3 4">
    <name type="scientific">Pseudobacteriovorax antillogorgiicola</name>
    <dbReference type="NCBI Taxonomy" id="1513793"/>
    <lineage>
        <taxon>Bacteria</taxon>
        <taxon>Pseudomonadati</taxon>
        <taxon>Bdellovibrionota</taxon>
        <taxon>Oligoflexia</taxon>
        <taxon>Oligoflexales</taxon>
        <taxon>Pseudobacteriovoracaceae</taxon>
        <taxon>Pseudobacteriovorax</taxon>
    </lineage>
</organism>
<dbReference type="RefSeq" id="WP_132315887.1">
    <property type="nucleotide sequence ID" value="NZ_FWZT01000003.1"/>
</dbReference>
<dbReference type="Proteomes" id="UP000192907">
    <property type="component" value="Unassembled WGS sequence"/>
</dbReference>
<keyword evidence="2" id="KW-0732">Signal</keyword>
<evidence type="ECO:0000256" key="1">
    <source>
        <dbReference type="SAM" id="MobiDB-lite"/>
    </source>
</evidence>
<dbReference type="STRING" id="1513793.SAMN06296036_103267"/>
<reference evidence="4" key="1">
    <citation type="submission" date="2017-04" db="EMBL/GenBank/DDBJ databases">
        <authorList>
            <person name="Varghese N."/>
            <person name="Submissions S."/>
        </authorList>
    </citation>
    <scope>NUCLEOTIDE SEQUENCE [LARGE SCALE GENOMIC DNA]</scope>
    <source>
        <strain evidence="4">RKEM611</strain>
    </source>
</reference>
<evidence type="ECO:0000313" key="3">
    <source>
        <dbReference type="EMBL" id="SMF02503.1"/>
    </source>
</evidence>
<protein>
    <submittedName>
        <fullName evidence="3">Uncharacterized protein</fullName>
    </submittedName>
</protein>
<feature type="chain" id="PRO_5013300456" evidence="2">
    <location>
        <begin position="24"/>
        <end position="268"/>
    </location>
</feature>
<gene>
    <name evidence="3" type="ORF">SAMN06296036_103267</name>
</gene>
<dbReference type="AlphaFoldDB" id="A0A1Y6BC96"/>
<feature type="signal peptide" evidence="2">
    <location>
        <begin position="1"/>
        <end position="23"/>
    </location>
</feature>
<sequence length="268" mass="29751">MMKLLSTSALVLCLISCNDNNFAGNQASASNEPEVQTPPVLSQPDNSDVVTEVTKDTESNDSVVVIDDTKALIDQCQDKDVVKETMMVELNYPERLDCQWNVAPNLEPKDSFVQAREFTTRMIEIPEGAMLCDLKINSMADAKIHYDDFLFFTLEKHVIFGTNKMITSRLDAVDNVYQWDFLKIRGTEINNFDDGEYCLGSKCILPGHDMVGPIALEFEANNIAPISVALKGKTQLALDLIATGDNDEGKDCMHTNLDLNLSATYIVP</sequence>
<keyword evidence="4" id="KW-1185">Reference proteome</keyword>
<dbReference type="EMBL" id="FWZT01000003">
    <property type="protein sequence ID" value="SMF02503.1"/>
    <property type="molecule type" value="Genomic_DNA"/>
</dbReference>
<name>A0A1Y6BC96_9BACT</name>
<accession>A0A1Y6BC96</accession>
<evidence type="ECO:0000313" key="4">
    <source>
        <dbReference type="Proteomes" id="UP000192907"/>
    </source>
</evidence>
<feature type="region of interest" description="Disordered" evidence="1">
    <location>
        <begin position="27"/>
        <end position="46"/>
    </location>
</feature>
<evidence type="ECO:0000256" key="2">
    <source>
        <dbReference type="SAM" id="SignalP"/>
    </source>
</evidence>